<reference evidence="6" key="1">
    <citation type="submission" date="2020-07" db="EMBL/GenBank/DDBJ databases">
        <title>Nitrate ammonifying Pseudomonas campi sp. nov. isolated from German agricultural grassland.</title>
        <authorList>
            <person name="Timsy T."/>
            <person name="Ulrich A."/>
            <person name="Spanner T."/>
            <person name="Foesel B."/>
            <person name="Kolb S."/>
            <person name="Horn M.A."/>
            <person name="Behrendt U."/>
        </authorList>
    </citation>
    <scope>NUCLEOTIDE SEQUENCE</scope>
    <source>
        <strain evidence="6">S1-A32-2</strain>
    </source>
</reference>
<organism evidence="6 7">
    <name type="scientific">Aquipseudomonas campi</name>
    <dbReference type="NCBI Taxonomy" id="2731681"/>
    <lineage>
        <taxon>Bacteria</taxon>
        <taxon>Pseudomonadati</taxon>
        <taxon>Pseudomonadota</taxon>
        <taxon>Gammaproteobacteria</taxon>
        <taxon>Pseudomonadales</taxon>
        <taxon>Pseudomonadaceae</taxon>
        <taxon>Aquipseudomonas</taxon>
    </lineage>
</organism>
<dbReference type="Pfam" id="PF01124">
    <property type="entry name" value="MAPEG"/>
    <property type="match status" value="1"/>
</dbReference>
<evidence type="ECO:0000256" key="5">
    <source>
        <dbReference type="SAM" id="Phobius"/>
    </source>
</evidence>
<feature type="transmembrane region" description="Helical" evidence="5">
    <location>
        <begin position="114"/>
        <end position="135"/>
    </location>
</feature>
<keyword evidence="2 5" id="KW-0812">Transmembrane</keyword>
<dbReference type="InterPro" id="IPR001129">
    <property type="entry name" value="Membr-assoc_MAPEG"/>
</dbReference>
<name>A0A6M8FAU1_9GAMM</name>
<evidence type="ECO:0000313" key="7">
    <source>
        <dbReference type="Proteomes" id="UP000501379"/>
    </source>
</evidence>
<protein>
    <submittedName>
        <fullName evidence="6">MAPEG family protein</fullName>
    </submittedName>
</protein>
<evidence type="ECO:0000256" key="3">
    <source>
        <dbReference type="ARBA" id="ARBA00022989"/>
    </source>
</evidence>
<sequence>MPAPLNPSAIALLGLVAWSLLLVFLLVNQRGLLVFSGRMRVNAFAADGSNTPSEFGQRLVRAHANCVETLPLLAAVLLYAIASGQTALTDPLACVLLGARLFQSCMHLISTSALFVWLRFAGFLVQLLILAWWLLGLSDLL</sequence>
<dbReference type="Proteomes" id="UP000501379">
    <property type="component" value="Chromosome"/>
</dbReference>
<evidence type="ECO:0000256" key="1">
    <source>
        <dbReference type="ARBA" id="ARBA00004370"/>
    </source>
</evidence>
<dbReference type="Gene3D" id="1.20.120.550">
    <property type="entry name" value="Membrane associated eicosanoid/glutathione metabolism-like domain"/>
    <property type="match status" value="1"/>
</dbReference>
<evidence type="ECO:0000256" key="4">
    <source>
        <dbReference type="ARBA" id="ARBA00023136"/>
    </source>
</evidence>
<dbReference type="KEGG" id="pcam:HNE05_00975"/>
<dbReference type="SUPFAM" id="SSF161084">
    <property type="entry name" value="MAPEG domain-like"/>
    <property type="match status" value="1"/>
</dbReference>
<keyword evidence="4 5" id="KW-0472">Membrane</keyword>
<evidence type="ECO:0000313" key="6">
    <source>
        <dbReference type="EMBL" id="QKE61997.1"/>
    </source>
</evidence>
<dbReference type="EMBL" id="CP053697">
    <property type="protein sequence ID" value="QKE61997.1"/>
    <property type="molecule type" value="Genomic_DNA"/>
</dbReference>
<keyword evidence="3 5" id="KW-1133">Transmembrane helix</keyword>
<evidence type="ECO:0000256" key="2">
    <source>
        <dbReference type="ARBA" id="ARBA00022692"/>
    </source>
</evidence>
<dbReference type="AlphaFoldDB" id="A0A6M8FAU1"/>
<dbReference type="RefSeq" id="WP_173203331.1">
    <property type="nucleotide sequence ID" value="NZ_CP053697.2"/>
</dbReference>
<proteinExistence type="predicted"/>
<dbReference type="GO" id="GO:0016020">
    <property type="term" value="C:membrane"/>
    <property type="evidence" value="ECO:0007669"/>
    <property type="project" value="UniProtKB-SubCell"/>
</dbReference>
<gene>
    <name evidence="6" type="ORF">HNE05_00975</name>
</gene>
<comment type="subcellular location">
    <subcellularLocation>
        <location evidence="1">Membrane</location>
    </subcellularLocation>
</comment>
<dbReference type="InterPro" id="IPR023352">
    <property type="entry name" value="MAPEG-like_dom_sf"/>
</dbReference>
<keyword evidence="7" id="KW-1185">Reference proteome</keyword>
<accession>A0A6M8FAU1</accession>